<proteinExistence type="predicted"/>
<organism evidence="1 2">
    <name type="scientific">Xylanibacter muris</name>
    <dbReference type="NCBI Taxonomy" id="2736290"/>
    <lineage>
        <taxon>Bacteria</taxon>
        <taxon>Pseudomonadati</taxon>
        <taxon>Bacteroidota</taxon>
        <taxon>Bacteroidia</taxon>
        <taxon>Bacteroidales</taxon>
        <taxon>Prevotellaceae</taxon>
        <taxon>Xylanibacter</taxon>
    </lineage>
</organism>
<dbReference type="RefSeq" id="WP_172276019.1">
    <property type="nucleotide sequence ID" value="NZ_CASGMU010000010.1"/>
</dbReference>
<keyword evidence="2" id="KW-1185">Reference proteome</keyword>
<dbReference type="EMBL" id="JABKKF010000009">
    <property type="protein sequence ID" value="NPD92645.1"/>
    <property type="molecule type" value="Genomic_DNA"/>
</dbReference>
<name>A0ABX2AND3_9BACT</name>
<sequence length="80" mass="8795">MPADGWGLAFPAWIWAHLSVFLWMRGIGSVDAGQSENRMKTDAGRLLCKCGNGGFLTFDMALTNLKVPVHKPSDLSRKAF</sequence>
<gene>
    <name evidence="1" type="ORF">HPS56_09885</name>
</gene>
<dbReference type="Proteomes" id="UP000714420">
    <property type="component" value="Unassembled WGS sequence"/>
</dbReference>
<reference evidence="1 2" key="1">
    <citation type="submission" date="2020-05" db="EMBL/GenBank/DDBJ databases">
        <title>Distinct polysaccharide utilization as determinants for interspecies competition between intestinal Prevotella spp.</title>
        <authorList>
            <person name="Galvez E.J.C."/>
            <person name="Iljazovic A."/>
            <person name="Strowig T."/>
        </authorList>
    </citation>
    <scope>NUCLEOTIDE SEQUENCE [LARGE SCALE GENOMIC DNA]</scope>
    <source>
        <strain evidence="1 2">PMUR</strain>
    </source>
</reference>
<evidence type="ECO:0000313" key="2">
    <source>
        <dbReference type="Proteomes" id="UP000714420"/>
    </source>
</evidence>
<accession>A0ABX2AND3</accession>
<protein>
    <submittedName>
        <fullName evidence="1">Uncharacterized protein</fullName>
    </submittedName>
</protein>
<evidence type="ECO:0000313" key="1">
    <source>
        <dbReference type="EMBL" id="NPD92645.1"/>
    </source>
</evidence>
<comment type="caution">
    <text evidence="1">The sequence shown here is derived from an EMBL/GenBank/DDBJ whole genome shotgun (WGS) entry which is preliminary data.</text>
</comment>